<comment type="caution">
    <text evidence="1">The sequence shown here is derived from an EMBL/GenBank/DDBJ whole genome shotgun (WGS) entry which is preliminary data.</text>
</comment>
<dbReference type="RefSeq" id="WP_045054409.1">
    <property type="nucleotide sequence ID" value="NZ_CAWMDP010000041.1"/>
</dbReference>
<reference evidence="1 2" key="1">
    <citation type="submission" date="2015-02" db="EMBL/GenBank/DDBJ databases">
        <title>Draft genome of a novel marine cyanobacterium (Chroococcales) isolated from South Atlantic Ocean.</title>
        <authorList>
            <person name="Rigonato J."/>
            <person name="Alvarenga D.O."/>
            <person name="Branco L.H."/>
            <person name="Varani A.M."/>
            <person name="Brandini F.P."/>
            <person name="Fiore M.F."/>
        </authorList>
    </citation>
    <scope>NUCLEOTIDE SEQUENCE [LARGE SCALE GENOMIC DNA]</scope>
    <source>
        <strain evidence="1 2">CENA595</strain>
    </source>
</reference>
<name>A0A0D8ZT70_9CYAN</name>
<dbReference type="OrthoDB" id="134770at2"/>
<dbReference type="STRING" id="1618023.UH38_09460"/>
<sequence>MNDWHYFFNHVPNNLATSTYRIFERHYKAEIFNCFRREDVAKEQKEDFIQALIDFPGDCGDLYRYRAYLLAAEALNYFPDCSLGDAIALQILNRA</sequence>
<keyword evidence="2" id="KW-1185">Reference proteome</keyword>
<organism evidence="1 2">
    <name type="scientific">Aliterella atlantica CENA595</name>
    <dbReference type="NCBI Taxonomy" id="1618023"/>
    <lineage>
        <taxon>Bacteria</taxon>
        <taxon>Bacillati</taxon>
        <taxon>Cyanobacteriota</taxon>
        <taxon>Cyanophyceae</taxon>
        <taxon>Chroococcidiopsidales</taxon>
        <taxon>Aliterellaceae</taxon>
        <taxon>Aliterella</taxon>
    </lineage>
</organism>
<gene>
    <name evidence="1" type="ORF">UH38_09460</name>
</gene>
<accession>A0A0D8ZT70</accession>
<dbReference type="Proteomes" id="UP000032452">
    <property type="component" value="Unassembled WGS sequence"/>
</dbReference>
<evidence type="ECO:0000313" key="1">
    <source>
        <dbReference type="EMBL" id="KJH71940.1"/>
    </source>
</evidence>
<protein>
    <submittedName>
        <fullName evidence="1">Uncharacterized protein</fullName>
    </submittedName>
</protein>
<dbReference type="AlphaFoldDB" id="A0A0D8ZT70"/>
<dbReference type="EMBL" id="JYON01000008">
    <property type="protein sequence ID" value="KJH71940.1"/>
    <property type="molecule type" value="Genomic_DNA"/>
</dbReference>
<proteinExistence type="predicted"/>
<evidence type="ECO:0000313" key="2">
    <source>
        <dbReference type="Proteomes" id="UP000032452"/>
    </source>
</evidence>